<dbReference type="InterPro" id="IPR007627">
    <property type="entry name" value="RNA_pol_sigma70_r2"/>
</dbReference>
<gene>
    <name evidence="8" type="ORF">DealDRAFT_0533</name>
</gene>
<dbReference type="InterPro" id="IPR007630">
    <property type="entry name" value="RNA_pol_sigma70_r4"/>
</dbReference>
<protein>
    <submittedName>
        <fullName evidence="8">RNA polymerase, sigma-24 subunit, ECF subfamily</fullName>
    </submittedName>
</protein>
<dbReference type="Pfam" id="PF04542">
    <property type="entry name" value="Sigma70_r2"/>
    <property type="match status" value="1"/>
</dbReference>
<keyword evidence="4" id="KW-0238">DNA-binding</keyword>
<evidence type="ECO:0000256" key="5">
    <source>
        <dbReference type="ARBA" id="ARBA00023163"/>
    </source>
</evidence>
<dbReference type="eggNOG" id="COG1595">
    <property type="taxonomic scope" value="Bacteria"/>
</dbReference>
<evidence type="ECO:0000313" key="9">
    <source>
        <dbReference type="Proteomes" id="UP000006443"/>
    </source>
</evidence>
<dbReference type="OrthoDB" id="9782703at2"/>
<dbReference type="RefSeq" id="WP_008514611.1">
    <property type="nucleotide sequence ID" value="NZ_ACJM01000002.1"/>
</dbReference>
<proteinExistence type="inferred from homology"/>
<evidence type="ECO:0000256" key="1">
    <source>
        <dbReference type="ARBA" id="ARBA00010641"/>
    </source>
</evidence>
<evidence type="ECO:0000259" key="7">
    <source>
        <dbReference type="Pfam" id="PF04545"/>
    </source>
</evidence>
<comment type="caution">
    <text evidence="8">The sequence shown here is derived from an EMBL/GenBank/DDBJ whole genome shotgun (WGS) entry which is preliminary data.</text>
</comment>
<keyword evidence="3" id="KW-0731">Sigma factor</keyword>
<organism evidence="8 9">
    <name type="scientific">Dethiobacter alkaliphilus AHT 1</name>
    <dbReference type="NCBI Taxonomy" id="555088"/>
    <lineage>
        <taxon>Bacteria</taxon>
        <taxon>Bacillati</taxon>
        <taxon>Bacillota</taxon>
        <taxon>Dethiobacteria</taxon>
        <taxon>Dethiobacterales</taxon>
        <taxon>Dethiobacteraceae</taxon>
        <taxon>Dethiobacter</taxon>
    </lineage>
</organism>
<evidence type="ECO:0000259" key="6">
    <source>
        <dbReference type="Pfam" id="PF04542"/>
    </source>
</evidence>
<dbReference type="EMBL" id="ACJM01000002">
    <property type="protein sequence ID" value="EEG78603.1"/>
    <property type="molecule type" value="Genomic_DNA"/>
</dbReference>
<dbReference type="GO" id="GO:0016987">
    <property type="term" value="F:sigma factor activity"/>
    <property type="evidence" value="ECO:0007669"/>
    <property type="project" value="UniProtKB-KW"/>
</dbReference>
<dbReference type="GO" id="GO:0006352">
    <property type="term" value="P:DNA-templated transcription initiation"/>
    <property type="evidence" value="ECO:0007669"/>
    <property type="project" value="InterPro"/>
</dbReference>
<dbReference type="CDD" id="cd06171">
    <property type="entry name" value="Sigma70_r4"/>
    <property type="match status" value="1"/>
</dbReference>
<evidence type="ECO:0000256" key="4">
    <source>
        <dbReference type="ARBA" id="ARBA00023125"/>
    </source>
</evidence>
<comment type="similarity">
    <text evidence="1">Belongs to the sigma-70 factor family. ECF subfamily.</text>
</comment>
<evidence type="ECO:0000256" key="2">
    <source>
        <dbReference type="ARBA" id="ARBA00023015"/>
    </source>
</evidence>
<sequence>MQKSEPRRNEFEIFQSIRPKLYRYAISILGNHADAEDALQEASLKVWRHIGQVAEVSSISSWLYQVVVNTCRDHLRRKKRFPLPIHTKTESAPSHDEYWVEFEAMVSHLSERQQEIIVLRFGLDFTFKEIADAISLPESTVKYQLVKAVENLRSIYLPGEEADCNEM</sequence>
<name>C0GD82_DETAL</name>
<dbReference type="Proteomes" id="UP000006443">
    <property type="component" value="Unassembled WGS sequence"/>
</dbReference>
<dbReference type="STRING" id="555088.DealDRAFT_0533"/>
<dbReference type="InterPro" id="IPR014284">
    <property type="entry name" value="RNA_pol_sigma-70_dom"/>
</dbReference>
<dbReference type="AlphaFoldDB" id="C0GD82"/>
<evidence type="ECO:0000313" key="8">
    <source>
        <dbReference type="EMBL" id="EEG78603.1"/>
    </source>
</evidence>
<keyword evidence="5" id="KW-0804">Transcription</keyword>
<dbReference type="NCBIfam" id="TIGR02937">
    <property type="entry name" value="sigma70-ECF"/>
    <property type="match status" value="1"/>
</dbReference>
<dbReference type="Gene3D" id="1.10.10.10">
    <property type="entry name" value="Winged helix-like DNA-binding domain superfamily/Winged helix DNA-binding domain"/>
    <property type="match status" value="1"/>
</dbReference>
<dbReference type="Pfam" id="PF04545">
    <property type="entry name" value="Sigma70_r4"/>
    <property type="match status" value="1"/>
</dbReference>
<accession>C0GD82</accession>
<dbReference type="InterPro" id="IPR013325">
    <property type="entry name" value="RNA_pol_sigma_r2"/>
</dbReference>
<dbReference type="PANTHER" id="PTHR43133:SF51">
    <property type="entry name" value="RNA POLYMERASE SIGMA FACTOR"/>
    <property type="match status" value="1"/>
</dbReference>
<dbReference type="PANTHER" id="PTHR43133">
    <property type="entry name" value="RNA POLYMERASE ECF-TYPE SIGMA FACTO"/>
    <property type="match status" value="1"/>
</dbReference>
<reference evidence="8 9" key="1">
    <citation type="submission" date="2009-02" db="EMBL/GenBank/DDBJ databases">
        <title>Sequencing of the draft genome and assembly of Dethiobacter alkaliphilus AHT 1.</title>
        <authorList>
            <consortium name="US DOE Joint Genome Institute (JGI-PGF)"/>
            <person name="Lucas S."/>
            <person name="Copeland A."/>
            <person name="Lapidus A."/>
            <person name="Glavina del Rio T."/>
            <person name="Dalin E."/>
            <person name="Tice H."/>
            <person name="Bruce D."/>
            <person name="Goodwin L."/>
            <person name="Pitluck S."/>
            <person name="Larimer F."/>
            <person name="Land M.L."/>
            <person name="Hauser L."/>
            <person name="Muyzer G."/>
        </authorList>
    </citation>
    <scope>NUCLEOTIDE SEQUENCE [LARGE SCALE GENOMIC DNA]</scope>
    <source>
        <strain evidence="8 9">AHT 1</strain>
    </source>
</reference>
<dbReference type="SUPFAM" id="SSF88659">
    <property type="entry name" value="Sigma3 and sigma4 domains of RNA polymerase sigma factors"/>
    <property type="match status" value="1"/>
</dbReference>
<dbReference type="Gene3D" id="1.10.1740.10">
    <property type="match status" value="1"/>
</dbReference>
<dbReference type="SUPFAM" id="SSF88946">
    <property type="entry name" value="Sigma2 domain of RNA polymerase sigma factors"/>
    <property type="match status" value="1"/>
</dbReference>
<feature type="domain" description="RNA polymerase sigma-70 region 4" evidence="7">
    <location>
        <begin position="107"/>
        <end position="153"/>
    </location>
</feature>
<dbReference type="InterPro" id="IPR013324">
    <property type="entry name" value="RNA_pol_sigma_r3/r4-like"/>
</dbReference>
<evidence type="ECO:0000256" key="3">
    <source>
        <dbReference type="ARBA" id="ARBA00023082"/>
    </source>
</evidence>
<dbReference type="GO" id="GO:0003677">
    <property type="term" value="F:DNA binding"/>
    <property type="evidence" value="ECO:0007669"/>
    <property type="project" value="UniProtKB-KW"/>
</dbReference>
<keyword evidence="2" id="KW-0805">Transcription regulation</keyword>
<keyword evidence="9" id="KW-1185">Reference proteome</keyword>
<dbReference type="InterPro" id="IPR039425">
    <property type="entry name" value="RNA_pol_sigma-70-like"/>
</dbReference>
<dbReference type="InterPro" id="IPR036388">
    <property type="entry name" value="WH-like_DNA-bd_sf"/>
</dbReference>
<feature type="domain" description="RNA polymerase sigma-70 region 2" evidence="6">
    <location>
        <begin position="14"/>
        <end position="80"/>
    </location>
</feature>